<dbReference type="AlphaFoldDB" id="A0A813AMZ0"/>
<evidence type="ECO:0000256" key="1">
    <source>
        <dbReference type="SAM" id="MobiDB-lite"/>
    </source>
</evidence>
<dbReference type="Proteomes" id="UP000601435">
    <property type="component" value="Unassembled WGS sequence"/>
</dbReference>
<name>A0A813AMZ0_9DINO</name>
<accession>A0A813AMZ0</accession>
<feature type="compositionally biased region" description="Pro residues" evidence="1">
    <location>
        <begin position="268"/>
        <end position="286"/>
    </location>
</feature>
<feature type="compositionally biased region" description="Low complexity" evidence="1">
    <location>
        <begin position="287"/>
        <end position="312"/>
    </location>
</feature>
<proteinExistence type="predicted"/>
<protein>
    <submittedName>
        <fullName evidence="2">Uncharacterized protein</fullName>
    </submittedName>
</protein>
<dbReference type="OrthoDB" id="413591at2759"/>
<dbReference type="EMBL" id="CAJNJA010061086">
    <property type="protein sequence ID" value="CAE7872678.1"/>
    <property type="molecule type" value="Genomic_DNA"/>
</dbReference>
<gene>
    <name evidence="2" type="ORF">SNEC2469_LOCUS28277</name>
</gene>
<organism evidence="2 3">
    <name type="scientific">Symbiodinium necroappetens</name>
    <dbReference type="NCBI Taxonomy" id="1628268"/>
    <lineage>
        <taxon>Eukaryota</taxon>
        <taxon>Sar</taxon>
        <taxon>Alveolata</taxon>
        <taxon>Dinophyceae</taxon>
        <taxon>Suessiales</taxon>
        <taxon>Symbiodiniaceae</taxon>
        <taxon>Symbiodinium</taxon>
    </lineage>
</organism>
<evidence type="ECO:0000313" key="2">
    <source>
        <dbReference type="EMBL" id="CAE7872678.1"/>
    </source>
</evidence>
<sequence length="318" mass="35825">MACDAHPVQLFVSQLGFRYCGYEHYADQEWFSFDFPDKPAKLYVADLACDRSAAAYHQMRLVESGGINYWEGGVHYWHSKVLFLPSSSQVAAVEVNFASLGRGSRGPDELFDYSQVEVKRAWRLHEEDDGGDEHWYSFSHTFPTARALSYEEIVRFVATAALDYPYFTWDEAGLYQSCSCRININECHCRIFADRLLEQFVAPSVAAQLPQDINEGIGGCSYYRRDEYDDQSAPPRADNLSECLTQEMFECLPRCIPPSILPSLIHPSLPPSLPPSTHPPSQPPSQPAIHQSTHPTYPSTYPATYPSTYASTNPSTNP</sequence>
<feature type="region of interest" description="Disordered" evidence="1">
    <location>
        <begin position="267"/>
        <end position="318"/>
    </location>
</feature>
<reference evidence="2" key="1">
    <citation type="submission" date="2021-02" db="EMBL/GenBank/DDBJ databases">
        <authorList>
            <person name="Dougan E. K."/>
            <person name="Rhodes N."/>
            <person name="Thang M."/>
            <person name="Chan C."/>
        </authorList>
    </citation>
    <scope>NUCLEOTIDE SEQUENCE</scope>
</reference>
<keyword evidence="3" id="KW-1185">Reference proteome</keyword>
<comment type="caution">
    <text evidence="2">The sequence shown here is derived from an EMBL/GenBank/DDBJ whole genome shotgun (WGS) entry which is preliminary data.</text>
</comment>
<evidence type="ECO:0000313" key="3">
    <source>
        <dbReference type="Proteomes" id="UP000601435"/>
    </source>
</evidence>